<evidence type="ECO:0000256" key="6">
    <source>
        <dbReference type="ARBA" id="ARBA00023136"/>
    </source>
</evidence>
<dbReference type="RefSeq" id="WP_059385139.1">
    <property type="nucleotide sequence ID" value="NZ_CP027986.1"/>
</dbReference>
<dbReference type="EMBL" id="JALLIR010000001">
    <property type="protein sequence ID" value="MDR9946105.1"/>
    <property type="molecule type" value="Genomic_DNA"/>
</dbReference>
<keyword evidence="5 7" id="KW-1133">Transmembrane helix</keyword>
<evidence type="ECO:0000256" key="3">
    <source>
        <dbReference type="ARBA" id="ARBA00022475"/>
    </source>
</evidence>
<name>A0AAE4IZB9_9ENTR</name>
<comment type="caution">
    <text evidence="8">The sequence shown here is derived from an EMBL/GenBank/DDBJ whole genome shotgun (WGS) entry which is preliminary data.</text>
</comment>
<feature type="transmembrane region" description="Helical" evidence="7">
    <location>
        <begin position="88"/>
        <end position="106"/>
    </location>
</feature>
<dbReference type="Pfam" id="PF07681">
    <property type="entry name" value="DoxX"/>
    <property type="match status" value="1"/>
</dbReference>
<dbReference type="PANTHER" id="PTHR33452">
    <property type="entry name" value="OXIDOREDUCTASE CATD-RELATED"/>
    <property type="match status" value="1"/>
</dbReference>
<sequence>MFSLKRLLHTTDMPAMFPVFLCRLVLGVFFFTAGFNKLFVTENQLLMVDTMYDAGIPFPTVMAVVVAFLECSMGLLLTLGLFSRLSALVLMVISTVALVTIGIYTIPRGLNLIAWLSWLFYLPETLYIVLCLLPATWGGTFWSLDGWLVRRWDNVRRIVFIER</sequence>
<organism evidence="8 9">
    <name type="scientific">Enterobacter sichuanensis</name>
    <dbReference type="NCBI Taxonomy" id="2071710"/>
    <lineage>
        <taxon>Bacteria</taxon>
        <taxon>Pseudomonadati</taxon>
        <taxon>Pseudomonadota</taxon>
        <taxon>Gammaproteobacteria</taxon>
        <taxon>Enterobacterales</taxon>
        <taxon>Enterobacteriaceae</taxon>
        <taxon>Enterobacter</taxon>
        <taxon>Enterobacter cloacae complex</taxon>
    </lineage>
</organism>
<reference evidence="8" key="1">
    <citation type="submission" date="2022-11" db="EMBL/GenBank/DDBJ databases">
        <title>blaNDM-1 and qnrB1 co-producing ST413 Enterobacter.</title>
        <authorList>
            <person name="Halder G."/>
            <person name="Chaudhuri B."/>
            <person name="Dutta S."/>
        </authorList>
    </citation>
    <scope>NUCLEOTIDE SEQUENCE</scope>
    <source>
        <strain evidence="8">PEER684</strain>
    </source>
</reference>
<dbReference type="InterPro" id="IPR051907">
    <property type="entry name" value="DoxX-like_oxidoreductase"/>
</dbReference>
<comment type="similarity">
    <text evidence="2">Belongs to the DoxX family.</text>
</comment>
<accession>A0AAE4IZB9</accession>
<evidence type="ECO:0000256" key="7">
    <source>
        <dbReference type="SAM" id="Phobius"/>
    </source>
</evidence>
<keyword evidence="4 7" id="KW-0812">Transmembrane</keyword>
<comment type="subcellular location">
    <subcellularLocation>
        <location evidence="1">Cell membrane</location>
        <topology evidence="1">Multi-pass membrane protein</topology>
    </subcellularLocation>
</comment>
<feature type="transmembrane region" description="Helical" evidence="7">
    <location>
        <begin position="20"/>
        <end position="40"/>
    </location>
</feature>
<evidence type="ECO:0000256" key="1">
    <source>
        <dbReference type="ARBA" id="ARBA00004651"/>
    </source>
</evidence>
<evidence type="ECO:0000256" key="4">
    <source>
        <dbReference type="ARBA" id="ARBA00022692"/>
    </source>
</evidence>
<dbReference type="Proteomes" id="UP001185068">
    <property type="component" value="Unassembled WGS sequence"/>
</dbReference>
<evidence type="ECO:0000313" key="9">
    <source>
        <dbReference type="Proteomes" id="UP001185068"/>
    </source>
</evidence>
<keyword evidence="3" id="KW-1003">Cell membrane</keyword>
<evidence type="ECO:0000256" key="5">
    <source>
        <dbReference type="ARBA" id="ARBA00022989"/>
    </source>
</evidence>
<protein>
    <submittedName>
        <fullName evidence="8">DoxX family protein</fullName>
    </submittedName>
</protein>
<evidence type="ECO:0000313" key="8">
    <source>
        <dbReference type="EMBL" id="MDR9946105.1"/>
    </source>
</evidence>
<dbReference type="GO" id="GO:0005886">
    <property type="term" value="C:plasma membrane"/>
    <property type="evidence" value="ECO:0007669"/>
    <property type="project" value="UniProtKB-SubCell"/>
</dbReference>
<feature type="transmembrane region" description="Helical" evidence="7">
    <location>
        <begin position="60"/>
        <end position="81"/>
    </location>
</feature>
<dbReference type="PANTHER" id="PTHR33452:SF1">
    <property type="entry name" value="INNER MEMBRANE PROTEIN YPHA-RELATED"/>
    <property type="match status" value="1"/>
</dbReference>
<keyword evidence="6 7" id="KW-0472">Membrane</keyword>
<dbReference type="GeneID" id="72832707"/>
<evidence type="ECO:0000256" key="2">
    <source>
        <dbReference type="ARBA" id="ARBA00006679"/>
    </source>
</evidence>
<feature type="transmembrane region" description="Helical" evidence="7">
    <location>
        <begin position="126"/>
        <end position="148"/>
    </location>
</feature>
<dbReference type="AlphaFoldDB" id="A0AAE4IZB9"/>
<dbReference type="InterPro" id="IPR032808">
    <property type="entry name" value="DoxX"/>
</dbReference>
<gene>
    <name evidence="8" type="ORF">MX989_08435</name>
</gene>
<proteinExistence type="inferred from homology"/>